<protein>
    <submittedName>
        <fullName evidence="1">Uncharacterized protein</fullName>
    </submittedName>
</protein>
<name>A0A3L8R932_STRRN</name>
<evidence type="ECO:0000313" key="1">
    <source>
        <dbReference type="EMBL" id="RLV76080.1"/>
    </source>
</evidence>
<accession>A0A3L8R932</accession>
<evidence type="ECO:0000313" key="2">
    <source>
        <dbReference type="Proteomes" id="UP000281594"/>
    </source>
</evidence>
<proteinExistence type="predicted"/>
<gene>
    <name evidence="1" type="ORF">D3C57_142680</name>
</gene>
<dbReference type="Proteomes" id="UP000281594">
    <property type="component" value="Unassembled WGS sequence"/>
</dbReference>
<sequence>MVSAGGEEGRDGYVVETGHAQVAWNAPWSHAR</sequence>
<comment type="caution">
    <text evidence="1">The sequence shown here is derived from an EMBL/GenBank/DDBJ whole genome shotgun (WGS) entry which is preliminary data.</text>
</comment>
<organism evidence="1 2">
    <name type="scientific">Streptomyces rapamycinicus (strain ATCC 29253 / DSM 41530 / NRRL 5491 / AYB-994)</name>
    <name type="common">Streptomyces hygroscopicus (strain ATCC 29253)</name>
    <dbReference type="NCBI Taxonomy" id="1343740"/>
    <lineage>
        <taxon>Bacteria</taxon>
        <taxon>Bacillati</taxon>
        <taxon>Actinomycetota</taxon>
        <taxon>Actinomycetes</taxon>
        <taxon>Kitasatosporales</taxon>
        <taxon>Streptomycetaceae</taxon>
        <taxon>Streptomyces</taxon>
        <taxon>Streptomyces violaceusniger group</taxon>
    </lineage>
</organism>
<dbReference type="EMBL" id="QYCY01000002">
    <property type="protein sequence ID" value="RLV76080.1"/>
    <property type="molecule type" value="Genomic_DNA"/>
</dbReference>
<dbReference type="AlphaFoldDB" id="A0A3L8R932"/>
<reference evidence="1 2" key="1">
    <citation type="journal article" date="2018" name="J. Biol. Chem.">
        <title>Discovery of the actinoplanic acid pathway in Streptomyces rapamycinicus reveals a genetically conserved synergism with rapamycin.</title>
        <authorList>
            <person name="Mrak P."/>
            <person name="Krastel P."/>
            <person name="Pivk Lukancic P."/>
            <person name="Tao J."/>
            <person name="Pistorius D."/>
            <person name="Moore C.M."/>
        </authorList>
    </citation>
    <scope>NUCLEOTIDE SEQUENCE [LARGE SCALE GENOMIC DNA]</scope>
    <source>
        <strain evidence="1 2">NRRL 5491</strain>
    </source>
</reference>